<dbReference type="RefSeq" id="XP_011294532.2">
    <property type="nucleotide sequence ID" value="XM_011296230.3"/>
</dbReference>
<dbReference type="GeneID" id="101888379"/>
<dbReference type="VEuPathDB" id="VectorBase:MDOA007806"/>
<feature type="compositionally biased region" description="Polar residues" evidence="1">
    <location>
        <begin position="106"/>
        <end position="125"/>
    </location>
</feature>
<gene>
    <name evidence="4" type="primary">LOC101888379</name>
</gene>
<name>A0A9J7DB23_MUSDO</name>
<organism evidence="3 4">
    <name type="scientific">Musca domestica</name>
    <name type="common">House fly</name>
    <dbReference type="NCBI Taxonomy" id="7370"/>
    <lineage>
        <taxon>Eukaryota</taxon>
        <taxon>Metazoa</taxon>
        <taxon>Ecdysozoa</taxon>
        <taxon>Arthropoda</taxon>
        <taxon>Hexapoda</taxon>
        <taxon>Insecta</taxon>
        <taxon>Pterygota</taxon>
        <taxon>Neoptera</taxon>
        <taxon>Endopterygota</taxon>
        <taxon>Diptera</taxon>
        <taxon>Brachycera</taxon>
        <taxon>Muscomorpha</taxon>
        <taxon>Muscoidea</taxon>
        <taxon>Muscidae</taxon>
        <taxon>Musca</taxon>
    </lineage>
</organism>
<evidence type="ECO:0000313" key="4">
    <source>
        <dbReference type="RefSeq" id="XP_011294532.2"/>
    </source>
</evidence>
<dbReference type="CDD" id="cd12934">
    <property type="entry name" value="LEM"/>
    <property type="match status" value="1"/>
</dbReference>
<dbReference type="SUPFAM" id="SSF63451">
    <property type="entry name" value="LEM domain"/>
    <property type="match status" value="1"/>
</dbReference>
<dbReference type="PROSITE" id="PS50954">
    <property type="entry name" value="LEM"/>
    <property type="match status" value="1"/>
</dbReference>
<dbReference type="Pfam" id="PF03020">
    <property type="entry name" value="LEM"/>
    <property type="match status" value="1"/>
</dbReference>
<feature type="domain" description="LEM" evidence="2">
    <location>
        <begin position="1"/>
        <end position="45"/>
    </location>
</feature>
<dbReference type="Gene3D" id="1.10.720.40">
    <property type="match status" value="1"/>
</dbReference>
<feature type="region of interest" description="Disordered" evidence="1">
    <location>
        <begin position="80"/>
        <end position="125"/>
    </location>
</feature>
<dbReference type="OrthoDB" id="8068829at2759"/>
<dbReference type="InterPro" id="IPR011015">
    <property type="entry name" value="LEM/LEM-like_dom_sf"/>
</dbReference>
<dbReference type="InterPro" id="IPR003887">
    <property type="entry name" value="LEM_dom"/>
</dbReference>
<keyword evidence="3" id="KW-1185">Reference proteome</keyword>
<reference evidence="4" key="1">
    <citation type="submission" date="2025-08" db="UniProtKB">
        <authorList>
            <consortium name="RefSeq"/>
        </authorList>
    </citation>
    <scope>IDENTIFICATION</scope>
    <source>
        <strain evidence="4">Aabys</strain>
        <tissue evidence="4">Whole body</tissue>
    </source>
</reference>
<evidence type="ECO:0000259" key="2">
    <source>
        <dbReference type="PROSITE" id="PS50954"/>
    </source>
</evidence>
<protein>
    <submittedName>
        <fullName evidence="4">LEM domain-containing protein Bocksbeutel</fullName>
    </submittedName>
</protein>
<dbReference type="Proteomes" id="UP001652621">
    <property type="component" value="Unplaced"/>
</dbReference>
<dbReference type="SMART" id="SM00540">
    <property type="entry name" value="LEM"/>
    <property type="match status" value="1"/>
</dbReference>
<dbReference type="eggNOG" id="ENOG502T8RY">
    <property type="taxonomic scope" value="Eukaryota"/>
</dbReference>
<proteinExistence type="predicted"/>
<evidence type="ECO:0000313" key="3">
    <source>
        <dbReference type="Proteomes" id="UP001652621"/>
    </source>
</evidence>
<accession>A0A9J7DB23</accession>
<sequence length="222" mass="24405">MADLEQLSNKELHKKCLECGLANIPVTDSTRKLLIRKIQNAISGNQKQAKTVKRLGAKKPTAAASNVHIAVNTKIRVRDDVPKNKESLHLTQRSAAGAKTKKSESEALNNSTKLSTKSTNAQTKSTLKGILKNTSRNNLSISQRPSQNITSNTLSERYSAYDSQAANFGICHKMQPKVVNSPQSPKVNTTVWPHNTTAKSQVLTKTPVFCTSYIQESSIYRT</sequence>
<evidence type="ECO:0000256" key="1">
    <source>
        <dbReference type="SAM" id="MobiDB-lite"/>
    </source>
</evidence>
<dbReference type="VEuPathDB" id="VectorBase:MDOMA2_000554"/>